<accession>A0A9D3VQ46</accession>
<feature type="region of interest" description="Disordered" evidence="1">
    <location>
        <begin position="47"/>
        <end position="69"/>
    </location>
</feature>
<dbReference type="Proteomes" id="UP000828251">
    <property type="component" value="Unassembled WGS sequence"/>
</dbReference>
<evidence type="ECO:0000256" key="1">
    <source>
        <dbReference type="SAM" id="MobiDB-lite"/>
    </source>
</evidence>
<protein>
    <submittedName>
        <fullName evidence="2">Uncharacterized protein</fullName>
    </submittedName>
</protein>
<name>A0A9D3VQ46_9ROSI</name>
<organism evidence="2 3">
    <name type="scientific">Gossypium stocksii</name>
    <dbReference type="NCBI Taxonomy" id="47602"/>
    <lineage>
        <taxon>Eukaryota</taxon>
        <taxon>Viridiplantae</taxon>
        <taxon>Streptophyta</taxon>
        <taxon>Embryophyta</taxon>
        <taxon>Tracheophyta</taxon>
        <taxon>Spermatophyta</taxon>
        <taxon>Magnoliopsida</taxon>
        <taxon>eudicotyledons</taxon>
        <taxon>Gunneridae</taxon>
        <taxon>Pentapetalae</taxon>
        <taxon>rosids</taxon>
        <taxon>malvids</taxon>
        <taxon>Malvales</taxon>
        <taxon>Malvaceae</taxon>
        <taxon>Malvoideae</taxon>
        <taxon>Gossypium</taxon>
    </lineage>
</organism>
<gene>
    <name evidence="2" type="ORF">J1N35_018057</name>
</gene>
<keyword evidence="3" id="KW-1185">Reference proteome</keyword>
<feature type="region of interest" description="Disordered" evidence="1">
    <location>
        <begin position="1"/>
        <end position="33"/>
    </location>
</feature>
<evidence type="ECO:0000313" key="2">
    <source>
        <dbReference type="EMBL" id="KAH1090800.1"/>
    </source>
</evidence>
<evidence type="ECO:0000313" key="3">
    <source>
        <dbReference type="Proteomes" id="UP000828251"/>
    </source>
</evidence>
<dbReference type="AlphaFoldDB" id="A0A9D3VQ46"/>
<sequence length="114" mass="12465">MAKEIEAKKEKKTDEQSEVSAARNFGEETTAKGERALESVVLGAIEGTNEGDGKGVGQGAFEVDGEQGGDEELQVARDKLKSFRGKSVRNYNINANRERTVCELENDVWDDVEA</sequence>
<reference evidence="2 3" key="1">
    <citation type="journal article" date="2021" name="Plant Biotechnol. J.">
        <title>Multi-omics assisted identification of the key and species-specific regulatory components of drought-tolerant mechanisms in Gossypium stocksii.</title>
        <authorList>
            <person name="Yu D."/>
            <person name="Ke L."/>
            <person name="Zhang D."/>
            <person name="Wu Y."/>
            <person name="Sun Y."/>
            <person name="Mei J."/>
            <person name="Sun J."/>
            <person name="Sun Y."/>
        </authorList>
    </citation>
    <scope>NUCLEOTIDE SEQUENCE [LARGE SCALE GENOMIC DNA]</scope>
    <source>
        <strain evidence="3">cv. E1</strain>
        <tissue evidence="2">Leaf</tissue>
    </source>
</reference>
<proteinExistence type="predicted"/>
<feature type="compositionally biased region" description="Basic and acidic residues" evidence="1">
    <location>
        <begin position="1"/>
        <end position="15"/>
    </location>
</feature>
<comment type="caution">
    <text evidence="2">The sequence shown here is derived from an EMBL/GenBank/DDBJ whole genome shotgun (WGS) entry which is preliminary data.</text>
</comment>
<dbReference type="EMBL" id="JAIQCV010000006">
    <property type="protein sequence ID" value="KAH1090800.1"/>
    <property type="molecule type" value="Genomic_DNA"/>
</dbReference>